<name>A0A2P2NIT1_RHIMU</name>
<dbReference type="EMBL" id="GGEC01061869">
    <property type="protein sequence ID" value="MBX42353.1"/>
    <property type="molecule type" value="Transcribed_RNA"/>
</dbReference>
<accession>A0A2P2NIT1</accession>
<dbReference type="AlphaFoldDB" id="A0A2P2NIT1"/>
<evidence type="ECO:0000313" key="1">
    <source>
        <dbReference type="EMBL" id="MBX42353.1"/>
    </source>
</evidence>
<protein>
    <submittedName>
        <fullName evidence="1">Uncharacterized protein</fullName>
    </submittedName>
</protein>
<organism evidence="1">
    <name type="scientific">Rhizophora mucronata</name>
    <name type="common">Asiatic mangrove</name>
    <dbReference type="NCBI Taxonomy" id="61149"/>
    <lineage>
        <taxon>Eukaryota</taxon>
        <taxon>Viridiplantae</taxon>
        <taxon>Streptophyta</taxon>
        <taxon>Embryophyta</taxon>
        <taxon>Tracheophyta</taxon>
        <taxon>Spermatophyta</taxon>
        <taxon>Magnoliopsida</taxon>
        <taxon>eudicotyledons</taxon>
        <taxon>Gunneridae</taxon>
        <taxon>Pentapetalae</taxon>
        <taxon>rosids</taxon>
        <taxon>fabids</taxon>
        <taxon>Malpighiales</taxon>
        <taxon>Rhizophoraceae</taxon>
        <taxon>Rhizophora</taxon>
    </lineage>
</organism>
<reference evidence="1" key="1">
    <citation type="submission" date="2018-02" db="EMBL/GenBank/DDBJ databases">
        <title>Rhizophora mucronata_Transcriptome.</title>
        <authorList>
            <person name="Meera S.P."/>
            <person name="Sreeshan A."/>
            <person name="Augustine A."/>
        </authorList>
    </citation>
    <scope>NUCLEOTIDE SEQUENCE</scope>
    <source>
        <tissue evidence="1">Leaf</tissue>
    </source>
</reference>
<proteinExistence type="predicted"/>
<sequence length="28" mass="3389">MNTITQETGPKMRIAQIQYSYPKEAFRW</sequence>